<dbReference type="Proteomes" id="UP000653305">
    <property type="component" value="Unassembled WGS sequence"/>
</dbReference>
<dbReference type="AlphaFoldDB" id="A0A830CKZ9"/>
<sequence length="230" mass="25546">MNSGGGVASSLKKMAKALAAGSELLFGSSKSVAKLPETDPKKQPSSTPLPCVLDLLEGEALSTGSGGSGSGSGGKKDPPTECLWCTGDLSPTAETENLKLPHEEKKCTPVFCSRNDQPYKDLIVACDVILHKVGRFKCYYCPDETFASHDELQKHYGKFHFRMTRLGIRCTCKAYFWNTDDMDDHKNRRDDRRCPLKAGESMNDFEDRVIGEERKAKLVKNELIKRGYWT</sequence>
<gene>
    <name evidence="1" type="ORF">PHJA_001795400</name>
</gene>
<evidence type="ECO:0000313" key="1">
    <source>
        <dbReference type="EMBL" id="GFP96513.1"/>
    </source>
</evidence>
<evidence type="ECO:0000313" key="2">
    <source>
        <dbReference type="Proteomes" id="UP000653305"/>
    </source>
</evidence>
<name>A0A830CKZ9_9LAMI</name>
<accession>A0A830CKZ9</accession>
<organism evidence="1 2">
    <name type="scientific">Phtheirospermum japonicum</name>
    <dbReference type="NCBI Taxonomy" id="374723"/>
    <lineage>
        <taxon>Eukaryota</taxon>
        <taxon>Viridiplantae</taxon>
        <taxon>Streptophyta</taxon>
        <taxon>Embryophyta</taxon>
        <taxon>Tracheophyta</taxon>
        <taxon>Spermatophyta</taxon>
        <taxon>Magnoliopsida</taxon>
        <taxon>eudicotyledons</taxon>
        <taxon>Gunneridae</taxon>
        <taxon>Pentapetalae</taxon>
        <taxon>asterids</taxon>
        <taxon>lamiids</taxon>
        <taxon>Lamiales</taxon>
        <taxon>Orobanchaceae</taxon>
        <taxon>Orobanchaceae incertae sedis</taxon>
        <taxon>Phtheirospermum</taxon>
    </lineage>
</organism>
<reference evidence="1" key="1">
    <citation type="submission" date="2020-07" db="EMBL/GenBank/DDBJ databases">
        <title>Ethylene signaling mediates host invasion by parasitic plants.</title>
        <authorList>
            <person name="Yoshida S."/>
        </authorList>
    </citation>
    <scope>NUCLEOTIDE SEQUENCE</scope>
    <source>
        <strain evidence="1">Okayama</strain>
    </source>
</reference>
<protein>
    <submittedName>
        <fullName evidence="1">Uncharacterized protein</fullName>
    </submittedName>
</protein>
<keyword evidence="2" id="KW-1185">Reference proteome</keyword>
<proteinExistence type="predicted"/>
<dbReference type="EMBL" id="BMAC01000442">
    <property type="protein sequence ID" value="GFP96513.1"/>
    <property type="molecule type" value="Genomic_DNA"/>
</dbReference>
<comment type="caution">
    <text evidence="1">The sequence shown here is derived from an EMBL/GenBank/DDBJ whole genome shotgun (WGS) entry which is preliminary data.</text>
</comment>